<evidence type="ECO:0000313" key="3">
    <source>
        <dbReference type="Proteomes" id="UP000054516"/>
    </source>
</evidence>
<reference evidence="2" key="1">
    <citation type="submission" date="2016-03" db="EMBL/GenBank/DDBJ databases">
        <title>Draft genome sequence of Rosellinia necatrix.</title>
        <authorList>
            <person name="Kanematsu S."/>
        </authorList>
    </citation>
    <scope>NUCLEOTIDE SEQUENCE [LARGE SCALE GENOMIC DNA]</scope>
    <source>
        <strain evidence="2">W97</strain>
    </source>
</reference>
<gene>
    <name evidence="2" type="ORF">SAMD00023353_4001130</name>
</gene>
<dbReference type="STRING" id="77044.A0A1W2TMB7"/>
<dbReference type="Proteomes" id="UP000054516">
    <property type="component" value="Unassembled WGS sequence"/>
</dbReference>
<feature type="region of interest" description="Disordered" evidence="1">
    <location>
        <begin position="351"/>
        <end position="378"/>
    </location>
</feature>
<protein>
    <submittedName>
        <fullName evidence="2">Uncharacterized protein</fullName>
    </submittedName>
</protein>
<dbReference type="OrthoDB" id="2341546at2759"/>
<name>A0A1W2TMB7_ROSNE</name>
<keyword evidence="3" id="KW-1185">Reference proteome</keyword>
<evidence type="ECO:0000256" key="1">
    <source>
        <dbReference type="SAM" id="MobiDB-lite"/>
    </source>
</evidence>
<accession>A0A1W2TMB7</accession>
<proteinExistence type="predicted"/>
<feature type="compositionally biased region" description="Low complexity" evidence="1">
    <location>
        <begin position="358"/>
        <end position="378"/>
    </location>
</feature>
<organism evidence="2">
    <name type="scientific">Rosellinia necatrix</name>
    <name type="common">White root-rot fungus</name>
    <dbReference type="NCBI Taxonomy" id="77044"/>
    <lineage>
        <taxon>Eukaryota</taxon>
        <taxon>Fungi</taxon>
        <taxon>Dikarya</taxon>
        <taxon>Ascomycota</taxon>
        <taxon>Pezizomycotina</taxon>
        <taxon>Sordariomycetes</taxon>
        <taxon>Xylariomycetidae</taxon>
        <taxon>Xylariales</taxon>
        <taxon>Xylariaceae</taxon>
        <taxon>Rosellinia</taxon>
    </lineage>
</organism>
<evidence type="ECO:0000313" key="2">
    <source>
        <dbReference type="EMBL" id="GAP89470.2"/>
    </source>
</evidence>
<dbReference type="EMBL" id="DF977485">
    <property type="protein sequence ID" value="GAP89470.2"/>
    <property type="molecule type" value="Genomic_DNA"/>
</dbReference>
<dbReference type="AlphaFoldDB" id="A0A1W2TMB7"/>
<sequence>MRLDLDKTGPRANNLGGELRPEGISVQTRKMTWLACLAISTQEATFLGLLPPLSSRPHIKHSRRAMDELGAHLRPGFRPKFAVYELMCNFCLVLEEVDGAAAQLSLAETFDGSLSALHRAYAAEWAADVDVLLQYARLMLHATALMRILVEDATTATTAATVTIATATATATATANAAVPSERLADVQVLIIRGAEASERLIAGFRAMIDEASGATTPGDGCGGMEGRPSMPTCYPRYYFEMAFFAAVFTFRTAYMRPSPDRAAAVRGLVEVYNIYRLFPAHPDIVIGADAVHHVLRCAGSGDLPYASAPLGSLVTTNRLGASFVWDTITGLIQLFGGGDEKFLTMKAALSGAGGGERQPPQQQQRQEEGVAVAATTSSSASSSRVSSIDDIVSIDSSAAAAAVMHDANSIAAMHHQHHQHVPEAVTAAAAGGLPLPISLDWGDIDMSLLTFDVFGLEAGEHIAW</sequence>